<dbReference type="Proteomes" id="UP000435112">
    <property type="component" value="Unassembled WGS sequence"/>
</dbReference>
<comment type="subcellular location">
    <subcellularLocation>
        <location evidence="1">Membrane</location>
        <topology evidence="1">Multi-pass membrane protein</topology>
    </subcellularLocation>
</comment>
<name>A0A6A3H929_9STRA</name>
<evidence type="ECO:0000256" key="1">
    <source>
        <dbReference type="ARBA" id="ARBA00004141"/>
    </source>
</evidence>
<gene>
    <name evidence="7" type="ORF">PR002_g28624</name>
</gene>
<evidence type="ECO:0000256" key="6">
    <source>
        <dbReference type="SAM" id="Phobius"/>
    </source>
</evidence>
<evidence type="ECO:0000313" key="8">
    <source>
        <dbReference type="Proteomes" id="UP000435112"/>
    </source>
</evidence>
<feature type="transmembrane region" description="Helical" evidence="6">
    <location>
        <begin position="53"/>
        <end position="70"/>
    </location>
</feature>
<dbReference type="InterPro" id="IPR005828">
    <property type="entry name" value="MFS_sugar_transport-like"/>
</dbReference>
<sequence>MMIPSAVPGSAQRSPVVASAVPERFMGNCIFIIVGGVVQTVVSNIWVFLVGRLIAGLASGTATATIGSYVHELSLPHMRNTLGLGLQIFTTIGILFPAIAFFFDNTSSGWRYLAAFPVVLGAVYLLLAPTMCGRTEEAEQVTARLYGVTLGPLVWVMTADIFPDSIRASASSLCIGINWPCNLIVGVSHPYISDALLVSGLQVLLRVRERYLVSLSTTRCLVDPEPG</sequence>
<dbReference type="InterPro" id="IPR045263">
    <property type="entry name" value="GLUT"/>
</dbReference>
<organism evidence="7 8">
    <name type="scientific">Phytophthora rubi</name>
    <dbReference type="NCBI Taxonomy" id="129364"/>
    <lineage>
        <taxon>Eukaryota</taxon>
        <taxon>Sar</taxon>
        <taxon>Stramenopiles</taxon>
        <taxon>Oomycota</taxon>
        <taxon>Peronosporomycetes</taxon>
        <taxon>Peronosporales</taxon>
        <taxon>Peronosporaceae</taxon>
        <taxon>Phytophthora</taxon>
    </lineage>
</organism>
<dbReference type="EMBL" id="QXFU01005112">
    <property type="protein sequence ID" value="KAE8965637.1"/>
    <property type="molecule type" value="Genomic_DNA"/>
</dbReference>
<evidence type="ECO:0000256" key="4">
    <source>
        <dbReference type="ARBA" id="ARBA00022989"/>
    </source>
</evidence>
<dbReference type="GO" id="GO:0015149">
    <property type="term" value="F:hexose transmembrane transporter activity"/>
    <property type="evidence" value="ECO:0007669"/>
    <property type="project" value="TreeGrafter"/>
</dbReference>
<evidence type="ECO:0000256" key="3">
    <source>
        <dbReference type="ARBA" id="ARBA00022692"/>
    </source>
</evidence>
<comment type="caution">
    <text evidence="7">The sequence shown here is derived from an EMBL/GenBank/DDBJ whole genome shotgun (WGS) entry which is preliminary data.</text>
</comment>
<reference evidence="7 8" key="1">
    <citation type="submission" date="2018-09" db="EMBL/GenBank/DDBJ databases">
        <title>Genomic investigation of the strawberry pathogen Phytophthora fragariae indicates pathogenicity is determined by transcriptional variation in three key races.</title>
        <authorList>
            <person name="Adams T.M."/>
            <person name="Armitage A.D."/>
            <person name="Sobczyk M.K."/>
            <person name="Bates H.J."/>
            <person name="Dunwell J.M."/>
            <person name="Nellist C.F."/>
            <person name="Harrison R.J."/>
        </authorList>
    </citation>
    <scope>NUCLEOTIDE SEQUENCE [LARGE SCALE GENOMIC DNA]</scope>
    <source>
        <strain evidence="7 8">SCRP324</strain>
    </source>
</reference>
<dbReference type="InterPro" id="IPR036259">
    <property type="entry name" value="MFS_trans_sf"/>
</dbReference>
<keyword evidence="5 6" id="KW-0472">Membrane</keyword>
<protein>
    <recommendedName>
        <fullName evidence="9">Major facilitator superfamily (MFS) profile domain-containing protein</fullName>
    </recommendedName>
</protein>
<dbReference type="InterPro" id="IPR005829">
    <property type="entry name" value="Sugar_transporter_CS"/>
</dbReference>
<evidence type="ECO:0000313" key="7">
    <source>
        <dbReference type="EMBL" id="KAE8965637.1"/>
    </source>
</evidence>
<accession>A0A6A3H929</accession>
<evidence type="ECO:0008006" key="9">
    <source>
        <dbReference type="Google" id="ProtNLM"/>
    </source>
</evidence>
<dbReference type="PANTHER" id="PTHR23503:SF8">
    <property type="entry name" value="FACILITATED GLUCOSE TRANSPORTER PROTEIN 1"/>
    <property type="match status" value="1"/>
</dbReference>
<keyword evidence="2" id="KW-0813">Transport</keyword>
<dbReference type="Pfam" id="PF00083">
    <property type="entry name" value="Sugar_tr"/>
    <property type="match status" value="2"/>
</dbReference>
<dbReference type="PANTHER" id="PTHR23503">
    <property type="entry name" value="SOLUTE CARRIER FAMILY 2"/>
    <property type="match status" value="1"/>
</dbReference>
<dbReference type="SUPFAM" id="SSF103473">
    <property type="entry name" value="MFS general substrate transporter"/>
    <property type="match status" value="1"/>
</dbReference>
<keyword evidence="4 6" id="KW-1133">Transmembrane helix</keyword>
<dbReference type="PROSITE" id="PS00217">
    <property type="entry name" value="SUGAR_TRANSPORT_2"/>
    <property type="match status" value="1"/>
</dbReference>
<proteinExistence type="predicted"/>
<dbReference type="Gene3D" id="1.20.1250.20">
    <property type="entry name" value="MFS general substrate transporter like domains"/>
    <property type="match status" value="2"/>
</dbReference>
<evidence type="ECO:0000256" key="5">
    <source>
        <dbReference type="ARBA" id="ARBA00023136"/>
    </source>
</evidence>
<feature type="transmembrane region" description="Helical" evidence="6">
    <location>
        <begin position="29"/>
        <end position="47"/>
    </location>
</feature>
<dbReference type="AlphaFoldDB" id="A0A6A3H929"/>
<feature type="transmembrane region" description="Helical" evidence="6">
    <location>
        <begin position="82"/>
        <end position="103"/>
    </location>
</feature>
<dbReference type="GO" id="GO:0016020">
    <property type="term" value="C:membrane"/>
    <property type="evidence" value="ECO:0007669"/>
    <property type="project" value="UniProtKB-SubCell"/>
</dbReference>
<evidence type="ECO:0000256" key="2">
    <source>
        <dbReference type="ARBA" id="ARBA00022448"/>
    </source>
</evidence>
<dbReference type="OrthoDB" id="8120565at2759"/>
<keyword evidence="3 6" id="KW-0812">Transmembrane</keyword>
<feature type="transmembrane region" description="Helical" evidence="6">
    <location>
        <begin position="109"/>
        <end position="127"/>
    </location>
</feature>